<reference evidence="17" key="1">
    <citation type="submission" date="2019-07" db="EMBL/GenBank/DDBJ databases">
        <title>Hyphodiscus hymeniophilus genome sequencing and assembly.</title>
        <authorList>
            <person name="Kramer G."/>
            <person name="Nodwell J."/>
        </authorList>
    </citation>
    <scope>NUCLEOTIDE SEQUENCE</scope>
    <source>
        <strain evidence="17">ATCC 34498</strain>
    </source>
</reference>
<evidence type="ECO:0000256" key="9">
    <source>
        <dbReference type="ARBA" id="ARBA00022842"/>
    </source>
</evidence>
<keyword evidence="10" id="KW-0233">DNA recombination</keyword>
<feature type="compositionally biased region" description="Polar residues" evidence="15">
    <location>
        <begin position="141"/>
        <end position="158"/>
    </location>
</feature>
<dbReference type="Pfam" id="PF02732">
    <property type="entry name" value="ERCC4"/>
    <property type="match status" value="1"/>
</dbReference>
<dbReference type="AlphaFoldDB" id="A0A9P6VMY5"/>
<dbReference type="GO" id="GO:0048476">
    <property type="term" value="C:Holliday junction resolvase complex"/>
    <property type="evidence" value="ECO:0007669"/>
    <property type="project" value="InterPro"/>
</dbReference>
<keyword evidence="11" id="KW-0234">DNA repair</keyword>
<sequence>MHDVIDLLSSSPELPVPRVIKKTATSAPAPAQAQAVFPSKTLNHKTSTLKDCDRIDLSSDISEGEVFLPPPKQAPKPSSVSIGSITAAKLPSLMNTSGASNGIFFRSDDFDSTINLDDDDPFASDPPPAKKQRLSPAPNPSIITRSPGTSGCKRSSSDIGALSKSAALETSVTGVKRSKTMGVVLASDPIVFTSSPDAVADARKRRQKQTKANINAILECSGDDGIFDSSPRMEATMKAKSNGSDALGTSQRGVALRNLDFGSSDIDLPDLGAIPSQAKSKLTATSKTSRKSAAVAALDNFEIERAKETKREEKEQLAKNKIAAKEAEKEQKRIAKEQKARGKDRAAELAKVNTLRTDKKKSTPEMIVDLPSCLDKRFTEQIQTFLKPVEAQHTQYENTLPILKWRRVIDSEFDKEADHWEKVDSYVGREKHVMCIMRAQEFVHLATGEEGEDLDTHVLRLKAKFAKNKIIYLIEGLEPWMRKNKNLQNRRYVQEVRNQILEEAAAPMASQKRKKKPEMEHVDEDLVEDALLKLQVVHGVLIHHTKVQIETAEWVVIFTQHISTVRYRVQKQSLDTAFCMESGQVKTGDGPADTFTKMLQEMMRITASVAYGIAAEYPTVQKLVKGLKENGPLALQDCKKSANKDGAFTDRRVGPSISKRVYNVFVCRDAESWDV</sequence>
<feature type="region of interest" description="Disordered" evidence="15">
    <location>
        <begin position="115"/>
        <end position="160"/>
    </location>
</feature>
<dbReference type="SMART" id="SM00891">
    <property type="entry name" value="ERCC4"/>
    <property type="match status" value="1"/>
</dbReference>
<evidence type="ECO:0000256" key="1">
    <source>
        <dbReference type="ARBA" id="ARBA00001946"/>
    </source>
</evidence>
<keyword evidence="18" id="KW-1185">Reference proteome</keyword>
<feature type="domain" description="ERCC4" evidence="16">
    <location>
        <begin position="365"/>
        <end position="628"/>
    </location>
</feature>
<dbReference type="GO" id="GO:0006302">
    <property type="term" value="P:double-strand break repair"/>
    <property type="evidence" value="ECO:0007669"/>
    <property type="project" value="TreeGrafter"/>
</dbReference>
<dbReference type="Gene3D" id="3.40.50.10130">
    <property type="match status" value="1"/>
</dbReference>
<dbReference type="GO" id="GO:0005634">
    <property type="term" value="C:nucleus"/>
    <property type="evidence" value="ECO:0007669"/>
    <property type="project" value="UniProtKB-SubCell"/>
</dbReference>
<evidence type="ECO:0000256" key="8">
    <source>
        <dbReference type="ARBA" id="ARBA00022801"/>
    </source>
</evidence>
<comment type="cofactor">
    <cofactor evidence="1">
        <name>Mg(2+)</name>
        <dbReference type="ChEBI" id="CHEBI:18420"/>
    </cofactor>
</comment>
<evidence type="ECO:0000256" key="4">
    <source>
        <dbReference type="ARBA" id="ARBA00022722"/>
    </source>
</evidence>
<evidence type="ECO:0000256" key="10">
    <source>
        <dbReference type="ARBA" id="ARBA00023172"/>
    </source>
</evidence>
<dbReference type="InterPro" id="IPR047521">
    <property type="entry name" value="XPF_nuclease_EME1_ascomycetes"/>
</dbReference>
<evidence type="ECO:0000313" key="18">
    <source>
        <dbReference type="Proteomes" id="UP000785200"/>
    </source>
</evidence>
<evidence type="ECO:0000256" key="3">
    <source>
        <dbReference type="ARBA" id="ARBA00005313"/>
    </source>
</evidence>
<evidence type="ECO:0000256" key="7">
    <source>
        <dbReference type="ARBA" id="ARBA00022763"/>
    </source>
</evidence>
<accession>A0A9P6VMY5</accession>
<evidence type="ECO:0000256" key="13">
    <source>
        <dbReference type="ARBA" id="ARBA00023254"/>
    </source>
</evidence>
<keyword evidence="9" id="KW-0460">Magnesium</keyword>
<dbReference type="InterPro" id="IPR042530">
    <property type="entry name" value="EME1/EME2_C"/>
</dbReference>
<evidence type="ECO:0000256" key="15">
    <source>
        <dbReference type="SAM" id="MobiDB-lite"/>
    </source>
</evidence>
<keyword evidence="6 17" id="KW-0255">Endonuclease</keyword>
<evidence type="ECO:0000256" key="6">
    <source>
        <dbReference type="ARBA" id="ARBA00022759"/>
    </source>
</evidence>
<dbReference type="GO" id="GO:0031297">
    <property type="term" value="P:replication fork processing"/>
    <property type="evidence" value="ECO:0007669"/>
    <property type="project" value="TreeGrafter"/>
</dbReference>
<feature type="coiled-coil region" evidence="14">
    <location>
        <begin position="300"/>
        <end position="340"/>
    </location>
</feature>
<dbReference type="GO" id="GO:0008821">
    <property type="term" value="F:crossover junction DNA endonuclease activity"/>
    <property type="evidence" value="ECO:0007669"/>
    <property type="project" value="TreeGrafter"/>
</dbReference>
<evidence type="ECO:0000256" key="2">
    <source>
        <dbReference type="ARBA" id="ARBA00004123"/>
    </source>
</evidence>
<dbReference type="GO" id="GO:0031573">
    <property type="term" value="P:mitotic intra-S DNA damage checkpoint signaling"/>
    <property type="evidence" value="ECO:0007669"/>
    <property type="project" value="TreeGrafter"/>
</dbReference>
<evidence type="ECO:0000259" key="16">
    <source>
        <dbReference type="SMART" id="SM00891"/>
    </source>
</evidence>
<dbReference type="Pfam" id="PF21292">
    <property type="entry name" value="EME1-MUS81_C"/>
    <property type="match status" value="1"/>
</dbReference>
<dbReference type="GO" id="GO:0003677">
    <property type="term" value="F:DNA binding"/>
    <property type="evidence" value="ECO:0007669"/>
    <property type="project" value="InterPro"/>
</dbReference>
<evidence type="ECO:0000256" key="11">
    <source>
        <dbReference type="ARBA" id="ARBA00023204"/>
    </source>
</evidence>
<proteinExistence type="inferred from homology"/>
<dbReference type="PANTHER" id="PTHR21077:SF5">
    <property type="entry name" value="CROSSOVER JUNCTION ENDONUCLEASE MMS4"/>
    <property type="match status" value="1"/>
</dbReference>
<dbReference type="InterPro" id="IPR033310">
    <property type="entry name" value="Mms4/EME1/EME2"/>
</dbReference>
<gene>
    <name evidence="17" type="ORF">D0Z07_1796</name>
</gene>
<dbReference type="Proteomes" id="UP000785200">
    <property type="component" value="Unassembled WGS sequence"/>
</dbReference>
<dbReference type="PANTHER" id="PTHR21077">
    <property type="entry name" value="EME1 PROTEIN"/>
    <property type="match status" value="1"/>
</dbReference>
<comment type="subcellular location">
    <subcellularLocation>
        <location evidence="2">Nucleus</location>
    </subcellularLocation>
</comment>
<keyword evidence="12" id="KW-0539">Nucleus</keyword>
<name>A0A9P6VMY5_9HELO</name>
<comment type="caution">
    <text evidence="17">The sequence shown here is derived from an EMBL/GenBank/DDBJ whole genome shotgun (WGS) entry which is preliminary data.</text>
</comment>
<dbReference type="GO" id="GO:0046872">
    <property type="term" value="F:metal ion binding"/>
    <property type="evidence" value="ECO:0007669"/>
    <property type="project" value="UniProtKB-KW"/>
</dbReference>
<evidence type="ECO:0000313" key="17">
    <source>
        <dbReference type="EMBL" id="KAG0651351.1"/>
    </source>
</evidence>
<evidence type="ECO:0000256" key="14">
    <source>
        <dbReference type="SAM" id="Coils"/>
    </source>
</evidence>
<dbReference type="EMBL" id="VNKQ01000004">
    <property type="protein sequence ID" value="KAG0651351.1"/>
    <property type="molecule type" value="Genomic_DNA"/>
</dbReference>
<evidence type="ECO:0000256" key="12">
    <source>
        <dbReference type="ARBA" id="ARBA00023242"/>
    </source>
</evidence>
<dbReference type="GO" id="GO:0000712">
    <property type="term" value="P:resolution of meiotic recombination intermediates"/>
    <property type="evidence" value="ECO:0007669"/>
    <property type="project" value="TreeGrafter"/>
</dbReference>
<comment type="similarity">
    <text evidence="3">Belongs to the EME1/MMS4 family.</text>
</comment>
<protein>
    <submittedName>
        <fullName evidence="17">Essential meiotic endonuclease 1</fullName>
    </submittedName>
</protein>
<dbReference type="CDD" id="cd20085">
    <property type="entry name" value="XPF_nuclease_Mms4"/>
    <property type="match status" value="1"/>
</dbReference>
<dbReference type="FunFam" id="1.10.150.670:FF:000004">
    <property type="entry name" value="Crossover junction endonuclease EME1"/>
    <property type="match status" value="1"/>
</dbReference>
<dbReference type="OrthoDB" id="343092at2759"/>
<keyword evidence="5" id="KW-0479">Metal-binding</keyword>
<dbReference type="InterPro" id="IPR006166">
    <property type="entry name" value="ERCC4_domain"/>
</dbReference>
<keyword evidence="13" id="KW-0469">Meiosis</keyword>
<evidence type="ECO:0000256" key="5">
    <source>
        <dbReference type="ARBA" id="ARBA00022723"/>
    </source>
</evidence>
<organism evidence="17 18">
    <name type="scientific">Hyphodiscus hymeniophilus</name>
    <dbReference type="NCBI Taxonomy" id="353542"/>
    <lineage>
        <taxon>Eukaryota</taxon>
        <taxon>Fungi</taxon>
        <taxon>Dikarya</taxon>
        <taxon>Ascomycota</taxon>
        <taxon>Pezizomycotina</taxon>
        <taxon>Leotiomycetes</taxon>
        <taxon>Helotiales</taxon>
        <taxon>Hyphodiscaceae</taxon>
        <taxon>Hyphodiscus</taxon>
    </lineage>
</organism>
<keyword evidence="8" id="KW-0378">Hydrolase</keyword>
<keyword evidence="14" id="KW-0175">Coiled coil</keyword>
<keyword evidence="4" id="KW-0540">Nuclease</keyword>
<keyword evidence="7" id="KW-0227">DNA damage</keyword>
<dbReference type="Gene3D" id="1.10.150.670">
    <property type="entry name" value="Crossover junction endonuclease EME1, DNA-binding domain"/>
    <property type="match status" value="1"/>
</dbReference>